<dbReference type="PROSITE" id="PS51918">
    <property type="entry name" value="RADICAL_SAM"/>
    <property type="match status" value="1"/>
</dbReference>
<reference evidence="7" key="1">
    <citation type="submission" date="2021-12" db="EMBL/GenBank/DDBJ databases">
        <authorList>
            <person name="Criscuolo A."/>
        </authorList>
    </citation>
    <scope>NUCLEOTIDE SEQUENCE</scope>
    <source>
        <strain evidence="7">CIP111894</strain>
    </source>
</reference>
<sequence>MTVKHFFPVEVEGEDYNLLYHAPSSKIARVPKHADMEKMSDEVIYQTFEKLKEVSITPKHREYGKGSIGITFMSSRTCNLSCVYCFAGEGEYGDSEVKSKYISSDLYLDSVKAIDEMYPEGIKSISFFGGEPLLYFKEIESFVPGFEQYFISRGREVPYIGISTNGSLLTNKKLEFIKQHNIKIVMSLDGPKEINDIARIVQKEGASIYDTVIKAIEKTKSHGVSFSIQMTINQNHIKQYKPGLAAEWLEIMEKYETENLAIVVVETDHADLQIKDKAHLEVLDQMVREITRYYINKLFEENPVIRAKGMIAALIQLAKGKYVDSCSAGHSVFVDTDGGIYPCHMFCNDDQFLLGNVRDGGMDREKVNVQANIDRMDGDRCKVCIAQSVCSFWCKGIQYLSTGDMYEVLDSRCVFQIANVEECLKALANLKKGTDVYTRFWNNVANANKQAQ</sequence>
<keyword evidence="2" id="KW-0949">S-adenosyl-L-methionine</keyword>
<dbReference type="RefSeq" id="WP_234539634.1">
    <property type="nucleotide sequence ID" value="NZ_CAKMAB010000030.1"/>
</dbReference>
<name>A0ABN8FKS4_9BACL</name>
<dbReference type="InterPro" id="IPR007197">
    <property type="entry name" value="rSAM"/>
</dbReference>
<dbReference type="SFLD" id="SFLDS00029">
    <property type="entry name" value="Radical_SAM"/>
    <property type="match status" value="1"/>
</dbReference>
<comment type="caution">
    <text evidence="7">The sequence shown here is derived from an EMBL/GenBank/DDBJ whole genome shotgun (WGS) entry which is preliminary data.</text>
</comment>
<organism evidence="7 8">
    <name type="scientific">Paenibacillus pseudetheri</name>
    <dbReference type="NCBI Taxonomy" id="2897682"/>
    <lineage>
        <taxon>Bacteria</taxon>
        <taxon>Bacillati</taxon>
        <taxon>Bacillota</taxon>
        <taxon>Bacilli</taxon>
        <taxon>Bacillales</taxon>
        <taxon>Paenibacillaceae</taxon>
        <taxon>Paenibacillus</taxon>
    </lineage>
</organism>
<dbReference type="Pfam" id="PF04055">
    <property type="entry name" value="Radical_SAM"/>
    <property type="match status" value="1"/>
</dbReference>
<evidence type="ECO:0000313" key="7">
    <source>
        <dbReference type="EMBL" id="CAH1058182.1"/>
    </source>
</evidence>
<evidence type="ECO:0000256" key="1">
    <source>
        <dbReference type="ARBA" id="ARBA00001966"/>
    </source>
</evidence>
<keyword evidence="5" id="KW-0411">Iron-sulfur</keyword>
<dbReference type="InterPro" id="IPR013785">
    <property type="entry name" value="Aldolase_TIM"/>
</dbReference>
<dbReference type="SFLD" id="SFLDG01384">
    <property type="entry name" value="thioether_bond_formation_requi"/>
    <property type="match status" value="1"/>
</dbReference>
<keyword evidence="8" id="KW-1185">Reference proteome</keyword>
<keyword evidence="4" id="KW-0408">Iron</keyword>
<dbReference type="Proteomes" id="UP000838749">
    <property type="component" value="Unassembled WGS sequence"/>
</dbReference>
<evidence type="ECO:0000256" key="2">
    <source>
        <dbReference type="ARBA" id="ARBA00022691"/>
    </source>
</evidence>
<dbReference type="NCBIfam" id="TIGR04085">
    <property type="entry name" value="rSAM_more_4Fe4S"/>
    <property type="match status" value="1"/>
</dbReference>
<dbReference type="InterPro" id="IPR023867">
    <property type="entry name" value="Sulphatase_maturase_rSAM"/>
</dbReference>
<dbReference type="PANTHER" id="PTHR43273:SF8">
    <property type="entry name" value="RADICAL SAM DOMAIN PROTEIN"/>
    <property type="match status" value="1"/>
</dbReference>
<feature type="domain" description="Radical SAM core" evidence="6">
    <location>
        <begin position="62"/>
        <end position="324"/>
    </location>
</feature>
<accession>A0ABN8FKS4</accession>
<dbReference type="InterPro" id="IPR058240">
    <property type="entry name" value="rSAM_sf"/>
</dbReference>
<dbReference type="SFLD" id="SFLDG01386">
    <property type="entry name" value="main_SPASM_domain-containing"/>
    <property type="match status" value="1"/>
</dbReference>
<evidence type="ECO:0000256" key="4">
    <source>
        <dbReference type="ARBA" id="ARBA00023004"/>
    </source>
</evidence>
<evidence type="ECO:0000256" key="3">
    <source>
        <dbReference type="ARBA" id="ARBA00022723"/>
    </source>
</evidence>
<dbReference type="Gene3D" id="3.20.20.70">
    <property type="entry name" value="Aldolase class I"/>
    <property type="match status" value="1"/>
</dbReference>
<dbReference type="SFLD" id="SFLDG01067">
    <property type="entry name" value="SPASM/twitch_domain_containing"/>
    <property type="match status" value="1"/>
</dbReference>
<evidence type="ECO:0000313" key="8">
    <source>
        <dbReference type="Proteomes" id="UP000838749"/>
    </source>
</evidence>
<evidence type="ECO:0000256" key="5">
    <source>
        <dbReference type="ARBA" id="ARBA00023014"/>
    </source>
</evidence>
<dbReference type="SUPFAM" id="SSF102114">
    <property type="entry name" value="Radical SAM enzymes"/>
    <property type="match status" value="1"/>
</dbReference>
<keyword evidence="3" id="KW-0479">Metal-binding</keyword>
<protein>
    <submittedName>
        <fullName evidence="7">GTP 3',8-cyclase</fullName>
    </submittedName>
</protein>
<comment type="cofactor">
    <cofactor evidence="1">
        <name>[4Fe-4S] cluster</name>
        <dbReference type="ChEBI" id="CHEBI:49883"/>
    </cofactor>
</comment>
<dbReference type="CDD" id="cd01335">
    <property type="entry name" value="Radical_SAM"/>
    <property type="match status" value="1"/>
</dbReference>
<proteinExistence type="predicted"/>
<dbReference type="InterPro" id="IPR023885">
    <property type="entry name" value="4Fe4S-binding_SPASM_dom"/>
</dbReference>
<evidence type="ECO:0000259" key="6">
    <source>
        <dbReference type="PROSITE" id="PS51918"/>
    </source>
</evidence>
<dbReference type="EMBL" id="CAKMAB010000030">
    <property type="protein sequence ID" value="CAH1058182.1"/>
    <property type="molecule type" value="Genomic_DNA"/>
</dbReference>
<dbReference type="PANTHER" id="PTHR43273">
    <property type="entry name" value="ANAEROBIC SULFATASE-MATURATING ENZYME HOMOLOG ASLB-RELATED"/>
    <property type="match status" value="1"/>
</dbReference>
<gene>
    <name evidence="7" type="primary">moaA_5</name>
    <name evidence="7" type="ORF">PAECIP111894_04355</name>
</gene>